<dbReference type="STRING" id="155865.SAMN05216515_10295"/>
<dbReference type="InterPro" id="IPR005531">
    <property type="entry name" value="Asp23"/>
</dbReference>
<reference evidence="2 3" key="1">
    <citation type="submission" date="2016-10" db="EMBL/GenBank/DDBJ databases">
        <authorList>
            <person name="de Groot N.N."/>
        </authorList>
    </citation>
    <scope>NUCLEOTIDE SEQUENCE [LARGE SCALE GENOMIC DNA]</scope>
    <source>
        <strain evidence="2 3">KHGC13</strain>
    </source>
</reference>
<sequence>MILMKETDLGMIAISKNVFAEIVEAALNQPGCAGVIWPTARGGNLLDRVLHFTDPEVMKSIRVYSEEGTVKIEFSVIMKFGASIRAVTRKVSDYICERVREFLPEEPIQITVDIAGVRSKQVARRNTKTVYRYESDR</sequence>
<dbReference type="PANTHER" id="PTHR34297">
    <property type="entry name" value="HYPOTHETICAL CYTOSOLIC PROTEIN-RELATED"/>
    <property type="match status" value="1"/>
</dbReference>
<protein>
    <submittedName>
        <fullName evidence="2">Uncharacterized conserved protein YloU, alkaline shock protein (Asp23) family</fullName>
    </submittedName>
</protein>
<comment type="similarity">
    <text evidence="1">Belongs to the asp23 family.</text>
</comment>
<evidence type="ECO:0000313" key="3">
    <source>
        <dbReference type="Proteomes" id="UP000198817"/>
    </source>
</evidence>
<organism evidence="2 3">
    <name type="scientific">Eubacterium pyruvativorans</name>
    <dbReference type="NCBI Taxonomy" id="155865"/>
    <lineage>
        <taxon>Bacteria</taxon>
        <taxon>Bacillati</taxon>
        <taxon>Bacillota</taxon>
        <taxon>Clostridia</taxon>
        <taxon>Eubacteriales</taxon>
        <taxon>Eubacteriaceae</taxon>
        <taxon>Eubacterium</taxon>
    </lineage>
</organism>
<keyword evidence="3" id="KW-1185">Reference proteome</keyword>
<accession>A0A1I7EY17</accession>
<dbReference type="EMBL" id="FPBT01000001">
    <property type="protein sequence ID" value="SFU28785.1"/>
    <property type="molecule type" value="Genomic_DNA"/>
</dbReference>
<dbReference type="AlphaFoldDB" id="A0A1I7EY17"/>
<gene>
    <name evidence="2" type="ORF">SAMN05216508_10194</name>
</gene>
<evidence type="ECO:0000313" key="2">
    <source>
        <dbReference type="EMBL" id="SFU28785.1"/>
    </source>
</evidence>
<evidence type="ECO:0000256" key="1">
    <source>
        <dbReference type="ARBA" id="ARBA00005721"/>
    </source>
</evidence>
<proteinExistence type="inferred from homology"/>
<dbReference type="Proteomes" id="UP000198817">
    <property type="component" value="Unassembled WGS sequence"/>
</dbReference>
<dbReference type="Pfam" id="PF03780">
    <property type="entry name" value="Asp23"/>
    <property type="match status" value="1"/>
</dbReference>
<name>A0A1I7EY17_9FIRM</name>